<comment type="caution">
    <text evidence="1">The sequence shown here is derived from an EMBL/GenBank/DDBJ whole genome shotgun (WGS) entry which is preliminary data.</text>
</comment>
<accession>A0AAU9XCE6</accession>
<name>A0AAU9XCE6_9CNID</name>
<proteinExistence type="predicted"/>
<dbReference type="AlphaFoldDB" id="A0AAU9XCE6"/>
<dbReference type="PANTHER" id="PTHR21301:SF12">
    <property type="match status" value="1"/>
</dbReference>
<organism evidence="1 2">
    <name type="scientific">Pocillopora meandrina</name>
    <dbReference type="NCBI Taxonomy" id="46732"/>
    <lineage>
        <taxon>Eukaryota</taxon>
        <taxon>Metazoa</taxon>
        <taxon>Cnidaria</taxon>
        <taxon>Anthozoa</taxon>
        <taxon>Hexacorallia</taxon>
        <taxon>Scleractinia</taxon>
        <taxon>Astrocoeniina</taxon>
        <taxon>Pocilloporidae</taxon>
        <taxon>Pocillopora</taxon>
    </lineage>
</organism>
<gene>
    <name evidence="1" type="ORF">PMEA_00019985</name>
</gene>
<keyword evidence="2" id="KW-1185">Reference proteome</keyword>
<evidence type="ECO:0000313" key="1">
    <source>
        <dbReference type="EMBL" id="CAH3142177.1"/>
    </source>
</evidence>
<dbReference type="PANTHER" id="PTHR21301">
    <property type="entry name" value="REVERSE TRANSCRIPTASE"/>
    <property type="match status" value="1"/>
</dbReference>
<evidence type="ECO:0008006" key="3">
    <source>
        <dbReference type="Google" id="ProtNLM"/>
    </source>
</evidence>
<sequence>MENLSAFTEFYLQPLAQKLPSFIKDTTDLLNKIEHLNTSGPFPTGTLLVSWDMVSMFPNIDNKLGLFAFRKALNARENIFPSTTCILEAIKICLKSNHSVFKENFFLQIHGTVMGPKNA</sequence>
<protein>
    <recommendedName>
        <fullName evidence="3">Reverse transcriptase domain-containing protein</fullName>
    </recommendedName>
</protein>
<evidence type="ECO:0000313" key="2">
    <source>
        <dbReference type="Proteomes" id="UP001159428"/>
    </source>
</evidence>
<dbReference type="Proteomes" id="UP001159428">
    <property type="component" value="Unassembled WGS sequence"/>
</dbReference>
<dbReference type="EMBL" id="CALNXJ010000036">
    <property type="protein sequence ID" value="CAH3142177.1"/>
    <property type="molecule type" value="Genomic_DNA"/>
</dbReference>
<reference evidence="1 2" key="1">
    <citation type="submission" date="2022-05" db="EMBL/GenBank/DDBJ databases">
        <authorList>
            <consortium name="Genoscope - CEA"/>
            <person name="William W."/>
        </authorList>
    </citation>
    <scope>NUCLEOTIDE SEQUENCE [LARGE SCALE GENOMIC DNA]</scope>
</reference>